<sequence length="152" mass="16639">MSRPTKRAALRSHIYCKPLRSSTDHHIRLRQLLDHNDVTIEIYRPYPEPAATAGVMSYARAARRGPLAAPPPPGRSPRAARRRGRSPQAARRGPLAAGRSPRAARHGRSPGAARRRPLAAGRSPQAARRRPLAAGRSPLRRGPGDRARDEVV</sequence>
<feature type="compositionally biased region" description="Basic and acidic residues" evidence="1">
    <location>
        <begin position="142"/>
        <end position="152"/>
    </location>
</feature>
<feature type="region of interest" description="Disordered" evidence="1">
    <location>
        <begin position="62"/>
        <end position="152"/>
    </location>
</feature>
<dbReference type="EMBL" id="BGZK01000092">
    <property type="protein sequence ID" value="GBP18067.1"/>
    <property type="molecule type" value="Genomic_DNA"/>
</dbReference>
<proteinExistence type="predicted"/>
<name>A0A4C1TVM9_EUMVA</name>
<protein>
    <submittedName>
        <fullName evidence="2">Uncharacterized protein</fullName>
    </submittedName>
</protein>
<accession>A0A4C1TVM9</accession>
<evidence type="ECO:0000313" key="3">
    <source>
        <dbReference type="Proteomes" id="UP000299102"/>
    </source>
</evidence>
<evidence type="ECO:0000313" key="2">
    <source>
        <dbReference type="EMBL" id="GBP18067.1"/>
    </source>
</evidence>
<keyword evidence="3" id="KW-1185">Reference proteome</keyword>
<comment type="caution">
    <text evidence="2">The sequence shown here is derived from an EMBL/GenBank/DDBJ whole genome shotgun (WGS) entry which is preliminary data.</text>
</comment>
<organism evidence="2 3">
    <name type="scientific">Eumeta variegata</name>
    <name type="common">Bagworm moth</name>
    <name type="synonym">Eumeta japonica</name>
    <dbReference type="NCBI Taxonomy" id="151549"/>
    <lineage>
        <taxon>Eukaryota</taxon>
        <taxon>Metazoa</taxon>
        <taxon>Ecdysozoa</taxon>
        <taxon>Arthropoda</taxon>
        <taxon>Hexapoda</taxon>
        <taxon>Insecta</taxon>
        <taxon>Pterygota</taxon>
        <taxon>Neoptera</taxon>
        <taxon>Endopterygota</taxon>
        <taxon>Lepidoptera</taxon>
        <taxon>Glossata</taxon>
        <taxon>Ditrysia</taxon>
        <taxon>Tineoidea</taxon>
        <taxon>Psychidae</taxon>
        <taxon>Oiketicinae</taxon>
        <taxon>Eumeta</taxon>
    </lineage>
</organism>
<dbReference type="Proteomes" id="UP000299102">
    <property type="component" value="Unassembled WGS sequence"/>
</dbReference>
<gene>
    <name evidence="2" type="ORF">EVAR_17014_1</name>
</gene>
<reference evidence="2 3" key="1">
    <citation type="journal article" date="2019" name="Commun. Biol.">
        <title>The bagworm genome reveals a unique fibroin gene that provides high tensile strength.</title>
        <authorList>
            <person name="Kono N."/>
            <person name="Nakamura H."/>
            <person name="Ohtoshi R."/>
            <person name="Tomita M."/>
            <person name="Numata K."/>
            <person name="Arakawa K."/>
        </authorList>
    </citation>
    <scope>NUCLEOTIDE SEQUENCE [LARGE SCALE GENOMIC DNA]</scope>
</reference>
<feature type="compositionally biased region" description="Basic residues" evidence="1">
    <location>
        <begin position="102"/>
        <end position="117"/>
    </location>
</feature>
<evidence type="ECO:0000256" key="1">
    <source>
        <dbReference type="SAM" id="MobiDB-lite"/>
    </source>
</evidence>
<dbReference type="AlphaFoldDB" id="A0A4C1TVM9"/>